<dbReference type="GO" id="GO:0046933">
    <property type="term" value="F:proton-transporting ATP synthase activity, rotational mechanism"/>
    <property type="evidence" value="ECO:0007669"/>
    <property type="project" value="InterPro"/>
</dbReference>
<gene>
    <name evidence="7" type="ORF">LS81_009255</name>
</gene>
<dbReference type="PRINTS" id="PR00125">
    <property type="entry name" value="ATPASEDELTA"/>
</dbReference>
<evidence type="ECO:0000256" key="2">
    <source>
        <dbReference type="ARBA" id="ARBA00022448"/>
    </source>
</evidence>
<dbReference type="Proteomes" id="UP000029878">
    <property type="component" value="Unassembled WGS sequence"/>
</dbReference>
<evidence type="ECO:0000256" key="4">
    <source>
        <dbReference type="ARBA" id="ARBA00023065"/>
    </source>
</evidence>
<keyword evidence="6" id="KW-0066">ATP synthesis</keyword>
<protein>
    <submittedName>
        <fullName evidence="7">F0F1 ATP synthase subunit delta</fullName>
    </submittedName>
</protein>
<dbReference type="Pfam" id="PF00213">
    <property type="entry name" value="OSCP"/>
    <property type="match status" value="1"/>
</dbReference>
<dbReference type="PANTHER" id="PTHR11910">
    <property type="entry name" value="ATP SYNTHASE DELTA CHAIN"/>
    <property type="match status" value="1"/>
</dbReference>
<dbReference type="RefSeq" id="WP_034347761.1">
    <property type="nucleotide sequence ID" value="NZ_FZNG01000041.1"/>
</dbReference>
<dbReference type="OrthoDB" id="5339308at2"/>
<dbReference type="AlphaFoldDB" id="A0A4U8S4H9"/>
<name>A0A4U8S4H9_9HELI</name>
<evidence type="ECO:0000313" key="8">
    <source>
        <dbReference type="Proteomes" id="UP000029878"/>
    </source>
</evidence>
<dbReference type="EMBL" id="JRPL02000030">
    <property type="protein sequence ID" value="TLD80693.1"/>
    <property type="molecule type" value="Genomic_DNA"/>
</dbReference>
<accession>A0A4U8S4H9</accession>
<comment type="caution">
    <text evidence="7">The sequence shown here is derived from an EMBL/GenBank/DDBJ whole genome shotgun (WGS) entry which is preliminary data.</text>
</comment>
<dbReference type="SUPFAM" id="SSF47928">
    <property type="entry name" value="N-terminal domain of the delta subunit of the F1F0-ATP synthase"/>
    <property type="match status" value="1"/>
</dbReference>
<comment type="subcellular location">
    <subcellularLocation>
        <location evidence="1">Membrane</location>
    </subcellularLocation>
</comment>
<keyword evidence="2" id="KW-0813">Transport</keyword>
<keyword evidence="4" id="KW-0406">Ion transport</keyword>
<sequence length="179" mass="20254">MQEHVVAKKYARALASVCDTDNITQAHDVYAKINRMFAIPKFESIVSSPIINNASKLEFLKSVVDITTNAHAQKLLEILVRNDRICLLPFVELELKKIIDKRLNAYQAVLHVKQELSEASLLNIQEKLGRKLGTTLKIAQHIDPTLDGIKLEVAELGIEVAFLKHRFTQELQDFILKAI</sequence>
<dbReference type="Gene3D" id="1.10.520.20">
    <property type="entry name" value="N-terminal domain of the delta subunit of the F1F0-ATP synthase"/>
    <property type="match status" value="1"/>
</dbReference>
<organism evidence="7 8">
    <name type="scientific">Helicobacter trogontum</name>
    <dbReference type="NCBI Taxonomy" id="50960"/>
    <lineage>
        <taxon>Bacteria</taxon>
        <taxon>Pseudomonadati</taxon>
        <taxon>Campylobacterota</taxon>
        <taxon>Epsilonproteobacteria</taxon>
        <taxon>Campylobacterales</taxon>
        <taxon>Helicobacteraceae</taxon>
        <taxon>Helicobacter</taxon>
    </lineage>
</organism>
<dbReference type="GO" id="GO:0016020">
    <property type="term" value="C:membrane"/>
    <property type="evidence" value="ECO:0007669"/>
    <property type="project" value="UniProtKB-SubCell"/>
</dbReference>
<dbReference type="InterPro" id="IPR000711">
    <property type="entry name" value="ATPase_OSCP/dsu"/>
</dbReference>
<evidence type="ECO:0000256" key="6">
    <source>
        <dbReference type="ARBA" id="ARBA00023310"/>
    </source>
</evidence>
<keyword evidence="3" id="KW-0375">Hydrogen ion transport</keyword>
<dbReference type="InterPro" id="IPR026015">
    <property type="entry name" value="ATP_synth_OSCP/delta_N_sf"/>
</dbReference>
<keyword evidence="5" id="KW-0472">Membrane</keyword>
<dbReference type="NCBIfam" id="NF006291">
    <property type="entry name" value="PRK08474.1"/>
    <property type="match status" value="1"/>
</dbReference>
<reference evidence="7 8" key="1">
    <citation type="journal article" date="2014" name="Genome Announc.">
        <title>Draft genome sequences of eight enterohepatic helicobacter species isolated from both laboratory and wild rodents.</title>
        <authorList>
            <person name="Sheh A."/>
            <person name="Shen Z."/>
            <person name="Fox J.G."/>
        </authorList>
    </citation>
    <scope>NUCLEOTIDE SEQUENCE [LARGE SCALE GENOMIC DNA]</scope>
    <source>
        <strain evidence="7 8">ATCC 700114</strain>
    </source>
</reference>
<evidence type="ECO:0000256" key="3">
    <source>
        <dbReference type="ARBA" id="ARBA00022781"/>
    </source>
</evidence>
<proteinExistence type="predicted"/>
<evidence type="ECO:0000256" key="1">
    <source>
        <dbReference type="ARBA" id="ARBA00004370"/>
    </source>
</evidence>
<evidence type="ECO:0000256" key="5">
    <source>
        <dbReference type="ARBA" id="ARBA00023136"/>
    </source>
</evidence>
<evidence type="ECO:0000313" key="7">
    <source>
        <dbReference type="EMBL" id="TLD80693.1"/>
    </source>
</evidence>